<dbReference type="GO" id="GO:0044550">
    <property type="term" value="P:secondary metabolite biosynthetic process"/>
    <property type="evidence" value="ECO:0007669"/>
    <property type="project" value="TreeGrafter"/>
</dbReference>
<accession>A0AB34KM08</accession>
<dbReference type="InterPro" id="IPR025110">
    <property type="entry name" value="AMP-bd_C"/>
</dbReference>
<evidence type="ECO:0000256" key="2">
    <source>
        <dbReference type="ARBA" id="ARBA00022553"/>
    </source>
</evidence>
<dbReference type="GO" id="GO:0031177">
    <property type="term" value="F:phosphopantetheine binding"/>
    <property type="evidence" value="ECO:0007669"/>
    <property type="project" value="InterPro"/>
</dbReference>
<dbReference type="Pfam" id="PF00501">
    <property type="entry name" value="AMP-binding"/>
    <property type="match status" value="1"/>
</dbReference>
<dbReference type="SMART" id="SM00823">
    <property type="entry name" value="PKS_PP"/>
    <property type="match status" value="2"/>
</dbReference>
<reference evidence="6 7" key="1">
    <citation type="journal article" date="2020" name="Microbiol. Resour. Announc.">
        <title>Draft Genome Sequence of a Cladosporium Species Isolated from the Mesophotic Ascidian Didemnum maculosum.</title>
        <authorList>
            <person name="Gioti A."/>
            <person name="Siaperas R."/>
            <person name="Nikolaivits E."/>
            <person name="Le Goff G."/>
            <person name="Ouazzani J."/>
            <person name="Kotoulas G."/>
            <person name="Topakas E."/>
        </authorList>
    </citation>
    <scope>NUCLEOTIDE SEQUENCE [LARGE SCALE GENOMIC DNA]</scope>
    <source>
        <strain evidence="6 7">TM138-S3</strain>
    </source>
</reference>
<evidence type="ECO:0000259" key="5">
    <source>
        <dbReference type="PROSITE" id="PS50075"/>
    </source>
</evidence>
<dbReference type="InterPro" id="IPR023213">
    <property type="entry name" value="CAT-like_dom_sf"/>
</dbReference>
<dbReference type="Pfam" id="PF07993">
    <property type="entry name" value="NAD_binding_4"/>
    <property type="match status" value="1"/>
</dbReference>
<protein>
    <recommendedName>
        <fullName evidence="5">Carrier domain-containing protein</fullName>
    </recommendedName>
</protein>
<dbReference type="Gene3D" id="3.40.50.12780">
    <property type="entry name" value="N-terminal domain of ligase-like"/>
    <property type="match status" value="1"/>
</dbReference>
<dbReference type="PROSITE" id="PS50075">
    <property type="entry name" value="CARRIER"/>
    <property type="match status" value="1"/>
</dbReference>
<dbReference type="GO" id="GO:0043041">
    <property type="term" value="P:amino acid activation for nonribosomal peptide biosynthetic process"/>
    <property type="evidence" value="ECO:0007669"/>
    <property type="project" value="TreeGrafter"/>
</dbReference>
<name>A0AB34KM08_9PEZI</name>
<dbReference type="SUPFAM" id="SSF47336">
    <property type="entry name" value="ACP-like"/>
    <property type="match status" value="2"/>
</dbReference>
<dbReference type="EMBL" id="JAAQHG020000023">
    <property type="protein sequence ID" value="KAL1584811.1"/>
    <property type="molecule type" value="Genomic_DNA"/>
</dbReference>
<dbReference type="InterPro" id="IPR042099">
    <property type="entry name" value="ANL_N_sf"/>
</dbReference>
<dbReference type="SMART" id="SM00822">
    <property type="entry name" value="PKS_KR"/>
    <property type="match status" value="1"/>
</dbReference>
<dbReference type="GeneID" id="96008129"/>
<dbReference type="Gene3D" id="3.30.559.30">
    <property type="entry name" value="Nonribosomal peptide synthetase, condensation domain"/>
    <property type="match status" value="1"/>
</dbReference>
<dbReference type="InterPro" id="IPR045851">
    <property type="entry name" value="AMP-bd_C_sf"/>
</dbReference>
<dbReference type="RefSeq" id="XP_069227917.1">
    <property type="nucleotide sequence ID" value="XM_069375291.1"/>
</dbReference>
<dbReference type="InterPro" id="IPR020806">
    <property type="entry name" value="PKS_PP-bd"/>
</dbReference>
<feature type="compositionally biased region" description="Basic and acidic residues" evidence="4">
    <location>
        <begin position="587"/>
        <end position="606"/>
    </location>
</feature>
<gene>
    <name evidence="6" type="ORF">WHR41_06686</name>
</gene>
<dbReference type="GO" id="GO:0016874">
    <property type="term" value="F:ligase activity"/>
    <property type="evidence" value="ECO:0007669"/>
    <property type="project" value="UniProtKB-KW"/>
</dbReference>
<dbReference type="Pfam" id="PF13193">
    <property type="entry name" value="AMP-binding_C"/>
    <property type="match status" value="1"/>
</dbReference>
<evidence type="ECO:0000256" key="3">
    <source>
        <dbReference type="ARBA" id="ARBA00022598"/>
    </source>
</evidence>
<feature type="domain" description="Carrier" evidence="5">
    <location>
        <begin position="1620"/>
        <end position="1696"/>
    </location>
</feature>
<evidence type="ECO:0000313" key="6">
    <source>
        <dbReference type="EMBL" id="KAL1584811.1"/>
    </source>
</evidence>
<dbReference type="GO" id="GO:0005737">
    <property type="term" value="C:cytoplasm"/>
    <property type="evidence" value="ECO:0007669"/>
    <property type="project" value="TreeGrafter"/>
</dbReference>
<comment type="caution">
    <text evidence="6">The sequence shown here is derived from an EMBL/GenBank/DDBJ whole genome shotgun (WGS) entry which is preliminary data.</text>
</comment>
<dbReference type="InterPro" id="IPR057326">
    <property type="entry name" value="KR_dom"/>
</dbReference>
<dbReference type="SUPFAM" id="SSF56801">
    <property type="entry name" value="Acetyl-CoA synthetase-like"/>
    <property type="match status" value="1"/>
</dbReference>
<dbReference type="CDD" id="cd05274">
    <property type="entry name" value="KR_FAS_SDR_x"/>
    <property type="match status" value="1"/>
</dbReference>
<dbReference type="PROSITE" id="PS00012">
    <property type="entry name" value="PHOSPHOPANTETHEINE"/>
    <property type="match status" value="1"/>
</dbReference>
<dbReference type="InterPro" id="IPR009081">
    <property type="entry name" value="PP-bd_ACP"/>
</dbReference>
<sequence length="2084" mass="230352">MDVVDVEDAFSHKAATYRPGQFFLGSAVGGDKLYVGYQPGCHVKRLRVPADNVLEIQRPQDANKTLLSLAAHTIAHAILTQVARVRTDDVVRISFLNNSTSAFEHVARSLGCHVVDDKRQAVDFDLDFVSKAGFTLNERTVDVKSAVSKNKFNSSLVRAWISVVDHEAILPQYTMDNVQEALNHAAQTGDMIALNHRHDLHALQEFRHTSSFGLFREDAFYVLIGGFGGLGLLLMEWMLKHGARNFAVISRSGASSKSAQTTMKKIEALGGTIRAIKADAGNAQAVQEAISTLRAVLPISGCFNMALILDNSPFSTMTSTQWDLGIRHKVDTAISLHEATLQDDLDFFIMFSSVSSISGNRTQAAYASGNAFQNAMAEHRRALGLPAISIALGAMEGVGTLAEDADTLRTLQKSGLRLLTANEFLQIVEAAVHESKHQDRYLLVTGFETFPAAKASAKTKTTQGQVFWEGFPEFSHLFEHEPKRSDDSDAAVPLVQRLAMVDEPTAHDLLCTAFLGFLSGLLGYPVSKLDPTQAIAAYGVDSLNAVACRFWFFQQLGLDVPIFDVLGSRSIDAMISKSLTRVRKVDQEKNLPKVPDPKRHTSDDLTSRALSHSQSRLWFLHNFLTDKTLYNLLLTCHIEGSVNTGVLQQSWNALVMRHEALRTCIVASGSGWVQIPAKHSTFSMTEIHCSAAEFVGEDERLTSMARGHIFDPSKGALVRGWLLVSPAGSRFYMASHHLAWDRGSVATIFEELPQIYKNLIDGKNSDQSLQEDPLQFIDYTIWQNEMIETKELIRPHVEYWQTQLQDIPDCVSLLRLSRIAERPAVKQQKACSSKAFLNPSDAKRLKDFCATHAVTPFMFTTFIMSSLVHELTGDDDIVIGIADGDRGHTAFDRMVGFTVNMLPLRMKFSQDRTCSALLEDLRNTCLQAYEHRDVPFDYLLQVLNVPRKTSHNPIFQIVVNYQSQGAFPKPDFGDFKFTAYDHYNARTQTDIALEVEESADGAMELHFDFDAALYREDVAEKFAQMYAFHVEQVIAGADQNLGELVFASPRDLQMISQLLEPAMPEGKSPEDMRQNLFTDLFEHHVARNPNQQALVDGSTTMSYKDLGEATKAMAQSLLRSDISAQECIGVCCEPSIQMIVAVYGILRARCIVVPIDPDFPVDRVTSIAEDTGLTTVIVNNASKVMKQKLISAGVVDLREVQKMTEPVRIESTAVPLESTHIGDVLCALFTSGSTGRPKGVYIGHEQLRYQGEQYHETLGTRESDRMLLSSALIFDMSLHSVFGTILHGATLVIATREERYSAEMMNELVLRQKITNCIFTPTQLKLMLRAPNQTSLAQWKTLRSLTLGGEPVPSWVLTQFFSLGLPHASLFNGYAPTETTIINSLRRCIPQDAMGDFLPLSPPLAPAQFYILDSQGRKTPVGVPGELYIGGPTVNNGYIKRPELTESSFVSAPFAADSTPNGQAGNTSVLYRTGDMFCLEPNGDLRALGRISGNRQVKIRGMRVELDEVESVLYTALAQLGEASGFKSSLTGVVYYPKNDLHGWLVAFVECVEVDIAIQAEVEKFLKARLKASLAVHMVPNDIKFVTDLPKTATGKLDYKTLLSWDVSIKESQPSTGQQELQSDNERFIARIWNEVLGTDREMWRDTDFFSAGGSSILLLRVRTSIYAMHGIDVSLADMFAYPDIQGMAALLSPETEQSSPNSWIFMDHGNDRDSNEAISDFESPDPKSQPRSNSKAIDWETEITLPTDWDWASLPGPKNSRRSAIALTGATTLQPHYTYNGDLAHPSLGLQESEIRALDMELSEIWHLESDVSLLKGYDSLRRSNIGSLRFLIELAGGKFGNVKELHYLSTWAVPHLQAWNSTSRTPDLISTQPVPMSHIRPGQTQNLGYLKIRWVAEQLLAAAAEKGIPCSIFRSCMCAPAQDLGCPLPRTDINRRILAGSLLTGLVPDFGSSVGGGMSWIDASFLVRAMRALAAEATGEKARPAIHHLTATQHWTYAELASLLGPRVRLASPQEWFSALRADGNAEMILQADVLEEWWDAGWRPFAIDGATSLGKARAALQISPPVVDAAFLTQVVGDQAF</sequence>
<dbReference type="Proteomes" id="UP000803884">
    <property type="component" value="Unassembled WGS sequence"/>
</dbReference>
<keyword evidence="3" id="KW-0436">Ligase</keyword>
<evidence type="ECO:0000256" key="1">
    <source>
        <dbReference type="ARBA" id="ARBA00022450"/>
    </source>
</evidence>
<dbReference type="PANTHER" id="PTHR45527:SF1">
    <property type="entry name" value="FATTY ACID SYNTHASE"/>
    <property type="match status" value="1"/>
</dbReference>
<dbReference type="Gene3D" id="3.40.50.720">
    <property type="entry name" value="NAD(P)-binding Rossmann-like Domain"/>
    <property type="match status" value="2"/>
</dbReference>
<dbReference type="Pfam" id="PF00668">
    <property type="entry name" value="Condensation"/>
    <property type="match status" value="1"/>
</dbReference>
<organism evidence="6 7">
    <name type="scientific">Cladosporium halotolerans</name>
    <dbReference type="NCBI Taxonomy" id="1052096"/>
    <lineage>
        <taxon>Eukaryota</taxon>
        <taxon>Fungi</taxon>
        <taxon>Dikarya</taxon>
        <taxon>Ascomycota</taxon>
        <taxon>Pezizomycotina</taxon>
        <taxon>Dothideomycetes</taxon>
        <taxon>Dothideomycetidae</taxon>
        <taxon>Cladosporiales</taxon>
        <taxon>Cladosporiaceae</taxon>
        <taxon>Cladosporium</taxon>
    </lineage>
</organism>
<dbReference type="SUPFAM" id="SSF52777">
    <property type="entry name" value="CoA-dependent acyltransferases"/>
    <property type="match status" value="2"/>
</dbReference>
<dbReference type="InterPro" id="IPR000873">
    <property type="entry name" value="AMP-dep_synth/lig_dom"/>
</dbReference>
<feature type="region of interest" description="Disordered" evidence="4">
    <location>
        <begin position="587"/>
        <end position="607"/>
    </location>
</feature>
<feature type="region of interest" description="Disordered" evidence="4">
    <location>
        <begin position="1715"/>
        <end position="1738"/>
    </location>
</feature>
<dbReference type="Gene3D" id="3.30.559.10">
    <property type="entry name" value="Chloramphenicol acetyltransferase-like domain"/>
    <property type="match status" value="1"/>
</dbReference>
<dbReference type="InterPro" id="IPR013120">
    <property type="entry name" value="FAR_NAD-bd"/>
</dbReference>
<dbReference type="SUPFAM" id="SSF51735">
    <property type="entry name" value="NAD(P)-binding Rossmann-fold domains"/>
    <property type="match status" value="2"/>
</dbReference>
<dbReference type="InterPro" id="IPR006162">
    <property type="entry name" value="Ppantetheine_attach_site"/>
</dbReference>
<dbReference type="InterPro" id="IPR036736">
    <property type="entry name" value="ACP-like_sf"/>
</dbReference>
<keyword evidence="1" id="KW-0596">Phosphopantetheine</keyword>
<dbReference type="CDD" id="cd05930">
    <property type="entry name" value="A_NRPS"/>
    <property type="match status" value="1"/>
</dbReference>
<keyword evidence="2" id="KW-0597">Phosphoprotein</keyword>
<proteinExistence type="predicted"/>
<dbReference type="Pfam" id="PF00550">
    <property type="entry name" value="PP-binding"/>
    <property type="match status" value="1"/>
</dbReference>
<evidence type="ECO:0000256" key="4">
    <source>
        <dbReference type="SAM" id="MobiDB-lite"/>
    </source>
</evidence>
<dbReference type="InterPro" id="IPR001242">
    <property type="entry name" value="Condensation_dom"/>
</dbReference>
<keyword evidence="7" id="KW-1185">Reference proteome</keyword>
<dbReference type="Pfam" id="PF08659">
    <property type="entry name" value="KR"/>
    <property type="match status" value="1"/>
</dbReference>
<dbReference type="InterPro" id="IPR036291">
    <property type="entry name" value="NAD(P)-bd_dom_sf"/>
</dbReference>
<dbReference type="Gene3D" id="3.30.300.30">
    <property type="match status" value="1"/>
</dbReference>
<dbReference type="InterPro" id="IPR013968">
    <property type="entry name" value="PKS_KR"/>
</dbReference>
<dbReference type="PANTHER" id="PTHR45527">
    <property type="entry name" value="NONRIBOSOMAL PEPTIDE SYNTHETASE"/>
    <property type="match status" value="1"/>
</dbReference>
<evidence type="ECO:0000313" key="7">
    <source>
        <dbReference type="Proteomes" id="UP000803884"/>
    </source>
</evidence>
<dbReference type="Gene3D" id="1.10.1200.10">
    <property type="entry name" value="ACP-like"/>
    <property type="match status" value="2"/>
</dbReference>